<reference evidence="2 3" key="1">
    <citation type="submission" date="2013-05" db="EMBL/GenBank/DDBJ databases">
        <title>Complete genome sequence of the lipase-producing bacterium Photobacterium gaetbulicola Gung47.</title>
        <authorList>
            <person name="Kim Y.-O."/>
        </authorList>
    </citation>
    <scope>NUCLEOTIDE SEQUENCE [LARGE SCALE GENOMIC DNA]</scope>
    <source>
        <strain evidence="2 3">Gung47</strain>
    </source>
</reference>
<name>A0A0C5WW88_9GAMM</name>
<keyword evidence="1" id="KW-0472">Membrane</keyword>
<evidence type="ECO:0000256" key="1">
    <source>
        <dbReference type="SAM" id="Phobius"/>
    </source>
</evidence>
<keyword evidence="3" id="KW-1185">Reference proteome</keyword>
<dbReference type="NCBIfam" id="TIGR02532">
    <property type="entry name" value="IV_pilin_GFxxxE"/>
    <property type="match status" value="1"/>
</dbReference>
<feature type="transmembrane region" description="Helical" evidence="1">
    <location>
        <begin position="25"/>
        <end position="49"/>
    </location>
</feature>
<keyword evidence="1" id="KW-0812">Transmembrane</keyword>
<protein>
    <submittedName>
        <fullName evidence="2">Putative pilin protein</fullName>
    </submittedName>
</protein>
<dbReference type="Proteomes" id="UP000032303">
    <property type="component" value="Chromosome 2"/>
</dbReference>
<dbReference type="STRING" id="658445.H744_2c0644"/>
<dbReference type="PATRIC" id="fig|658445.3.peg.2549"/>
<evidence type="ECO:0000313" key="3">
    <source>
        <dbReference type="Proteomes" id="UP000032303"/>
    </source>
</evidence>
<dbReference type="KEGG" id="pgb:H744_2c0644"/>
<gene>
    <name evidence="2" type="ORF">H744_2c0644</name>
</gene>
<dbReference type="OrthoDB" id="5593857at2"/>
<dbReference type="Pfam" id="PF07963">
    <property type="entry name" value="N_methyl"/>
    <property type="match status" value="1"/>
</dbReference>
<keyword evidence="1" id="KW-1133">Transmembrane helix</keyword>
<dbReference type="EMBL" id="CP005974">
    <property type="protein sequence ID" value="AJR07375.1"/>
    <property type="molecule type" value="Genomic_DNA"/>
</dbReference>
<dbReference type="HOGENOM" id="CLU_110706_0_0_6"/>
<dbReference type="AlphaFoldDB" id="A0A0C5WW88"/>
<sequence length="241" mass="27075">MTARFKISRPRTSHTLLTLGNQSGFTLIEGVITIVILGIAMVTLTSFLFPQVERSATPYYQTRAAAIGNAFLNEILSRQFDEYSDPFGDSVVRCGETHEEKTYTCSEPNENGVWPIDKESEYFDYVLPGSSLPAGKGLVVAIANDVDDFHGCWGDLSLCHERYNHNRLPWRGAIENLVGDQVAQSGTYNNMTVSVAVSYDSRFDTAYPEETPFPHQHKRVVVEVDTGRYGKYDFVAYRSNY</sequence>
<proteinExistence type="predicted"/>
<organism evidence="2 3">
    <name type="scientific">Photobacterium gaetbulicola Gung47</name>
    <dbReference type="NCBI Taxonomy" id="658445"/>
    <lineage>
        <taxon>Bacteria</taxon>
        <taxon>Pseudomonadati</taxon>
        <taxon>Pseudomonadota</taxon>
        <taxon>Gammaproteobacteria</taxon>
        <taxon>Vibrionales</taxon>
        <taxon>Vibrionaceae</taxon>
        <taxon>Photobacterium</taxon>
    </lineage>
</organism>
<dbReference type="PROSITE" id="PS00409">
    <property type="entry name" value="PROKAR_NTER_METHYL"/>
    <property type="match status" value="1"/>
</dbReference>
<dbReference type="InterPro" id="IPR012902">
    <property type="entry name" value="N_methyl_site"/>
</dbReference>
<accession>A0A0C5WW88</accession>
<evidence type="ECO:0000313" key="2">
    <source>
        <dbReference type="EMBL" id="AJR07375.1"/>
    </source>
</evidence>